<keyword evidence="3" id="KW-0235">DNA replication</keyword>
<evidence type="ECO:0000256" key="1">
    <source>
        <dbReference type="ARBA" id="ARBA00022679"/>
    </source>
</evidence>
<dbReference type="NCBIfam" id="TIGR01128">
    <property type="entry name" value="holA"/>
    <property type="match status" value="1"/>
</dbReference>
<dbReference type="GO" id="GO:0006261">
    <property type="term" value="P:DNA-templated DNA replication"/>
    <property type="evidence" value="ECO:0007669"/>
    <property type="project" value="TreeGrafter"/>
</dbReference>
<proteinExistence type="predicted"/>
<gene>
    <name evidence="5" type="ORF">AS592_03710</name>
</gene>
<dbReference type="OrthoDB" id="5329738at2"/>
<keyword evidence="1" id="KW-0808">Transferase</keyword>
<protein>
    <submittedName>
        <fullName evidence="5">DNA polymerase III subunit delta</fullName>
    </submittedName>
</protein>
<dbReference type="SUPFAM" id="SSF52540">
    <property type="entry name" value="P-loop containing nucleoside triphosphate hydrolases"/>
    <property type="match status" value="1"/>
</dbReference>
<dbReference type="GO" id="GO:0003677">
    <property type="term" value="F:DNA binding"/>
    <property type="evidence" value="ECO:0007669"/>
    <property type="project" value="InterPro"/>
</dbReference>
<keyword evidence="2" id="KW-0548">Nucleotidyltransferase</keyword>
<evidence type="ECO:0000256" key="2">
    <source>
        <dbReference type="ARBA" id="ARBA00022695"/>
    </source>
</evidence>
<dbReference type="Gene3D" id="3.40.50.300">
    <property type="entry name" value="P-loop containing nucleotide triphosphate hydrolases"/>
    <property type="match status" value="1"/>
</dbReference>
<dbReference type="NCBIfam" id="NF006302">
    <property type="entry name" value="PRK08487.1-5"/>
    <property type="match status" value="1"/>
</dbReference>
<keyword evidence="4" id="KW-0239">DNA-directed DNA polymerase</keyword>
<dbReference type="RefSeq" id="WP_067329337.1">
    <property type="nucleotide sequence ID" value="NZ_LNKT01000005.1"/>
</dbReference>
<dbReference type="Gene3D" id="1.10.8.60">
    <property type="match status" value="1"/>
</dbReference>
<dbReference type="InterPro" id="IPR027417">
    <property type="entry name" value="P-loop_NTPase"/>
</dbReference>
<reference evidence="5 6" key="1">
    <citation type="submission" date="2015-11" db="EMBL/GenBank/DDBJ databases">
        <title>Draft genome of Sulfurovum riftiae 1812E, a member of the Epsilonproteobacteria isolated from the tube of the deep-sea hydrothermal vent tubewom Riftia pachyptila.</title>
        <authorList>
            <person name="Vetriani C."/>
            <person name="Giovannelli D."/>
        </authorList>
    </citation>
    <scope>NUCLEOTIDE SEQUENCE [LARGE SCALE GENOMIC DNA]</scope>
    <source>
        <strain evidence="5 6">1812E</strain>
    </source>
</reference>
<evidence type="ECO:0000313" key="5">
    <source>
        <dbReference type="EMBL" id="KYJ87079.1"/>
    </source>
</evidence>
<sequence length="325" mass="37085">MYQREFDQRLSQGLPKAVLVFGENAYMIDHYIDLYRTKLDARESALNLYYDEWNFDQAKNFLSQTSLFGGTNLVVVKHDKKIPKKELDTLVALANKNSDNYFLYCYEGTAKDAKSMQAAFTDKKGGVWVRLFEANIREGVAILQQKAQRIGLDIDHYALQHLMLLLNNNIALCSNELDKLAILGTTVTSKDIDRLVYSTAPLATEQLLIDLFNKKPITATITKLLDLGENENDLLRSTQYFVNQIFLFHAYIKLHGHVDSAAILGYKLPKPIEDQKAQLALRVKSASLLKIFEHLLESEIEMKKAPATQREVLLYSMLIKIQGYL</sequence>
<evidence type="ECO:0000256" key="3">
    <source>
        <dbReference type="ARBA" id="ARBA00022705"/>
    </source>
</evidence>
<accession>A0A151CHV8</accession>
<dbReference type="PANTHER" id="PTHR34388">
    <property type="entry name" value="DNA POLYMERASE III SUBUNIT DELTA"/>
    <property type="match status" value="1"/>
</dbReference>
<dbReference type="PANTHER" id="PTHR34388:SF1">
    <property type="entry name" value="DNA POLYMERASE III SUBUNIT DELTA"/>
    <property type="match status" value="1"/>
</dbReference>
<dbReference type="InterPro" id="IPR005790">
    <property type="entry name" value="DNA_polIII_delta"/>
</dbReference>
<dbReference type="AlphaFoldDB" id="A0A151CHV8"/>
<dbReference type="STRING" id="1630136.AS592_03710"/>
<dbReference type="GO" id="GO:0009360">
    <property type="term" value="C:DNA polymerase III complex"/>
    <property type="evidence" value="ECO:0007669"/>
    <property type="project" value="TreeGrafter"/>
</dbReference>
<keyword evidence="6" id="KW-1185">Reference proteome</keyword>
<organism evidence="5 6">
    <name type="scientific">Sulfurovum riftiae</name>
    <dbReference type="NCBI Taxonomy" id="1630136"/>
    <lineage>
        <taxon>Bacteria</taxon>
        <taxon>Pseudomonadati</taxon>
        <taxon>Campylobacterota</taxon>
        <taxon>Epsilonproteobacteria</taxon>
        <taxon>Campylobacterales</taxon>
        <taxon>Sulfurovaceae</taxon>
        <taxon>Sulfurovum</taxon>
    </lineage>
</organism>
<dbReference type="EMBL" id="LNKT01000005">
    <property type="protein sequence ID" value="KYJ87079.1"/>
    <property type="molecule type" value="Genomic_DNA"/>
</dbReference>
<evidence type="ECO:0000313" key="6">
    <source>
        <dbReference type="Proteomes" id="UP000075359"/>
    </source>
</evidence>
<name>A0A151CHV8_9BACT</name>
<dbReference type="GO" id="GO:0003887">
    <property type="term" value="F:DNA-directed DNA polymerase activity"/>
    <property type="evidence" value="ECO:0007669"/>
    <property type="project" value="UniProtKB-KW"/>
</dbReference>
<comment type="caution">
    <text evidence="5">The sequence shown here is derived from an EMBL/GenBank/DDBJ whole genome shotgun (WGS) entry which is preliminary data.</text>
</comment>
<dbReference type="Proteomes" id="UP000075359">
    <property type="component" value="Unassembled WGS sequence"/>
</dbReference>
<evidence type="ECO:0000256" key="4">
    <source>
        <dbReference type="ARBA" id="ARBA00022932"/>
    </source>
</evidence>